<dbReference type="PANTHER" id="PTHR30349">
    <property type="entry name" value="PHAGE INTEGRASE-RELATED"/>
    <property type="match status" value="1"/>
</dbReference>
<dbReference type="GO" id="GO:0007059">
    <property type="term" value="P:chromosome segregation"/>
    <property type="evidence" value="ECO:0007669"/>
    <property type="project" value="UniProtKB-KW"/>
</dbReference>
<dbReference type="GO" id="GO:0015074">
    <property type="term" value="P:DNA integration"/>
    <property type="evidence" value="ECO:0007669"/>
    <property type="project" value="UniProtKB-KW"/>
</dbReference>
<dbReference type="Pfam" id="PF00589">
    <property type="entry name" value="Phage_integrase"/>
    <property type="match status" value="1"/>
</dbReference>
<gene>
    <name evidence="12" type="ORF">LKD75_18260</name>
</gene>
<sequence length="359" mass="42099">MNEENYHDEQNKNNILKLRKVLDTLPSFCRDFFRGIEPYTSTRTRLAYAYDIRLFFEFLHEKNSYCHKMEITEFPLSVLDMVQRTDIEEYLDYMSLYQKDGKNITNEERGKARKLAALRSFYNYYFQSERIEKNTAALVPLPKRHEKEIIRLEPNEVAILLDQVEDGTKLTKKELEYHKKTKLRDIALLTLLLGTGIRVSECVGLDINDVDFNNGGIKIRRKGGYEAIVYFGDEVETALLDYLEQREHIIPAEGHENALFLSLQNRRMAVRSVENLVKKYASRVTTLKKITPHKLRSTYGTELYKETGDIYLVADVLGHKDVNTTRKHYAALEEQRRRQAANAFHLREHSNRHSDQPDK</sequence>
<evidence type="ECO:0000256" key="1">
    <source>
        <dbReference type="ARBA" id="ARBA00004496"/>
    </source>
</evidence>
<evidence type="ECO:0000259" key="10">
    <source>
        <dbReference type="PROSITE" id="PS51898"/>
    </source>
</evidence>
<dbReference type="InterPro" id="IPR002104">
    <property type="entry name" value="Integrase_catalytic"/>
</dbReference>
<dbReference type="Gene3D" id="1.10.443.10">
    <property type="entry name" value="Intergrase catalytic core"/>
    <property type="match status" value="1"/>
</dbReference>
<keyword evidence="6 9" id="KW-0238">DNA-binding</keyword>
<organism evidence="12 13">
    <name type="scientific">Waltera acetigignens</name>
    <dbReference type="NCBI Taxonomy" id="2981769"/>
    <lineage>
        <taxon>Bacteria</taxon>
        <taxon>Bacillati</taxon>
        <taxon>Bacillota</taxon>
        <taxon>Clostridia</taxon>
        <taxon>Lachnospirales</taxon>
        <taxon>Lachnospiraceae</taxon>
        <taxon>Waltera</taxon>
    </lineage>
</organism>
<dbReference type="InterPro" id="IPR050090">
    <property type="entry name" value="Tyrosine_recombinase_XerCD"/>
</dbReference>
<accession>A0AAE3A1Q3</accession>
<name>A0AAE3A1Q3_9FIRM</name>
<evidence type="ECO:0000256" key="2">
    <source>
        <dbReference type="ARBA" id="ARBA00022490"/>
    </source>
</evidence>
<keyword evidence="3" id="KW-0132">Cell division</keyword>
<dbReference type="PROSITE" id="PS51898">
    <property type="entry name" value="TYR_RECOMBINASE"/>
    <property type="match status" value="1"/>
</dbReference>
<feature type="domain" description="Tyr recombinase" evidence="10">
    <location>
        <begin position="147"/>
        <end position="342"/>
    </location>
</feature>
<dbReference type="Gene3D" id="1.10.150.130">
    <property type="match status" value="1"/>
</dbReference>
<evidence type="ECO:0000256" key="5">
    <source>
        <dbReference type="ARBA" id="ARBA00022908"/>
    </source>
</evidence>
<keyword evidence="4" id="KW-0159">Chromosome partition</keyword>
<dbReference type="GO" id="GO:0005737">
    <property type="term" value="C:cytoplasm"/>
    <property type="evidence" value="ECO:0007669"/>
    <property type="project" value="UniProtKB-SubCell"/>
</dbReference>
<dbReference type="EMBL" id="JAJEPV010000106">
    <property type="protein sequence ID" value="MCC2121496.1"/>
    <property type="molecule type" value="Genomic_DNA"/>
</dbReference>
<evidence type="ECO:0000256" key="9">
    <source>
        <dbReference type="PROSITE-ProRule" id="PRU01248"/>
    </source>
</evidence>
<evidence type="ECO:0000313" key="12">
    <source>
        <dbReference type="EMBL" id="MCC2121496.1"/>
    </source>
</evidence>
<dbReference type="AlphaFoldDB" id="A0AAE3A1Q3"/>
<proteinExistence type="predicted"/>
<dbReference type="Proteomes" id="UP001197795">
    <property type="component" value="Unassembled WGS sequence"/>
</dbReference>
<dbReference type="InterPro" id="IPR010998">
    <property type="entry name" value="Integrase_recombinase_N"/>
</dbReference>
<keyword evidence="8" id="KW-0131">Cell cycle</keyword>
<keyword evidence="5" id="KW-0229">DNA integration</keyword>
<dbReference type="PANTHER" id="PTHR30349:SF77">
    <property type="entry name" value="TYROSINE RECOMBINASE XERC"/>
    <property type="match status" value="1"/>
</dbReference>
<evidence type="ECO:0000256" key="7">
    <source>
        <dbReference type="ARBA" id="ARBA00023172"/>
    </source>
</evidence>
<protein>
    <submittedName>
        <fullName evidence="12">Tyrosine-type recombinase/integrase</fullName>
    </submittedName>
</protein>
<dbReference type="PROSITE" id="PS51900">
    <property type="entry name" value="CB"/>
    <property type="match status" value="1"/>
</dbReference>
<dbReference type="InterPro" id="IPR011010">
    <property type="entry name" value="DNA_brk_join_enz"/>
</dbReference>
<dbReference type="InterPro" id="IPR013762">
    <property type="entry name" value="Integrase-like_cat_sf"/>
</dbReference>
<evidence type="ECO:0000256" key="4">
    <source>
        <dbReference type="ARBA" id="ARBA00022829"/>
    </source>
</evidence>
<keyword evidence="13" id="KW-1185">Reference proteome</keyword>
<keyword evidence="2" id="KW-0963">Cytoplasm</keyword>
<keyword evidence="7" id="KW-0233">DNA recombination</keyword>
<feature type="domain" description="Core-binding (CB)" evidence="11">
    <location>
        <begin position="30"/>
        <end position="126"/>
    </location>
</feature>
<evidence type="ECO:0000313" key="13">
    <source>
        <dbReference type="Proteomes" id="UP001197795"/>
    </source>
</evidence>
<evidence type="ECO:0000259" key="11">
    <source>
        <dbReference type="PROSITE" id="PS51900"/>
    </source>
</evidence>
<comment type="caution">
    <text evidence="12">The sequence shown here is derived from an EMBL/GenBank/DDBJ whole genome shotgun (WGS) entry which is preliminary data.</text>
</comment>
<dbReference type="RefSeq" id="WP_227063263.1">
    <property type="nucleotide sequence ID" value="NZ_JAJEPV010000106.1"/>
</dbReference>
<dbReference type="GO" id="GO:0006310">
    <property type="term" value="P:DNA recombination"/>
    <property type="evidence" value="ECO:0007669"/>
    <property type="project" value="UniProtKB-KW"/>
</dbReference>
<evidence type="ECO:0000256" key="6">
    <source>
        <dbReference type="ARBA" id="ARBA00023125"/>
    </source>
</evidence>
<evidence type="ECO:0000256" key="3">
    <source>
        <dbReference type="ARBA" id="ARBA00022618"/>
    </source>
</evidence>
<reference evidence="12 13" key="1">
    <citation type="submission" date="2021-10" db="EMBL/GenBank/DDBJ databases">
        <title>Anaerobic single-cell dispensing facilitates the cultivation of human gut bacteria.</title>
        <authorList>
            <person name="Afrizal A."/>
        </authorList>
    </citation>
    <scope>NUCLEOTIDE SEQUENCE [LARGE SCALE GENOMIC DNA]</scope>
    <source>
        <strain evidence="12 13">CLA-AA-H273</strain>
    </source>
</reference>
<dbReference type="GO" id="GO:0051301">
    <property type="term" value="P:cell division"/>
    <property type="evidence" value="ECO:0007669"/>
    <property type="project" value="UniProtKB-KW"/>
</dbReference>
<evidence type="ECO:0000256" key="8">
    <source>
        <dbReference type="ARBA" id="ARBA00023306"/>
    </source>
</evidence>
<dbReference type="SUPFAM" id="SSF56349">
    <property type="entry name" value="DNA breaking-rejoining enzymes"/>
    <property type="match status" value="1"/>
</dbReference>
<dbReference type="GO" id="GO:0003677">
    <property type="term" value="F:DNA binding"/>
    <property type="evidence" value="ECO:0007669"/>
    <property type="project" value="UniProtKB-UniRule"/>
</dbReference>
<dbReference type="InterPro" id="IPR044068">
    <property type="entry name" value="CB"/>
</dbReference>
<comment type="subcellular location">
    <subcellularLocation>
        <location evidence="1">Cytoplasm</location>
    </subcellularLocation>
</comment>